<accession>A0ACB8BLL9</accession>
<gene>
    <name evidence="1" type="ORF">BV22DRAFT_1128484</name>
</gene>
<organism evidence="1 2">
    <name type="scientific">Leucogyrophana mollusca</name>
    <dbReference type="NCBI Taxonomy" id="85980"/>
    <lineage>
        <taxon>Eukaryota</taxon>
        <taxon>Fungi</taxon>
        <taxon>Dikarya</taxon>
        <taxon>Basidiomycota</taxon>
        <taxon>Agaricomycotina</taxon>
        <taxon>Agaricomycetes</taxon>
        <taxon>Agaricomycetidae</taxon>
        <taxon>Boletales</taxon>
        <taxon>Boletales incertae sedis</taxon>
        <taxon>Leucogyrophana</taxon>
    </lineage>
</organism>
<dbReference type="Proteomes" id="UP000790709">
    <property type="component" value="Unassembled WGS sequence"/>
</dbReference>
<reference evidence="1" key="1">
    <citation type="journal article" date="2021" name="New Phytol.">
        <title>Evolutionary innovations through gain and loss of genes in the ectomycorrhizal Boletales.</title>
        <authorList>
            <person name="Wu G."/>
            <person name="Miyauchi S."/>
            <person name="Morin E."/>
            <person name="Kuo A."/>
            <person name="Drula E."/>
            <person name="Varga T."/>
            <person name="Kohler A."/>
            <person name="Feng B."/>
            <person name="Cao Y."/>
            <person name="Lipzen A."/>
            <person name="Daum C."/>
            <person name="Hundley H."/>
            <person name="Pangilinan J."/>
            <person name="Johnson J."/>
            <person name="Barry K."/>
            <person name="LaButti K."/>
            <person name="Ng V."/>
            <person name="Ahrendt S."/>
            <person name="Min B."/>
            <person name="Choi I.G."/>
            <person name="Park H."/>
            <person name="Plett J.M."/>
            <person name="Magnuson J."/>
            <person name="Spatafora J.W."/>
            <person name="Nagy L.G."/>
            <person name="Henrissat B."/>
            <person name="Grigoriev I.V."/>
            <person name="Yang Z.L."/>
            <person name="Xu J."/>
            <person name="Martin F.M."/>
        </authorList>
    </citation>
    <scope>NUCLEOTIDE SEQUENCE</scope>
    <source>
        <strain evidence="1">KUC20120723A-06</strain>
    </source>
</reference>
<sequence length="181" mass="18359">MVRFIGTYVALAALFSGAVASSLGSSAGVVVTDLNDLTKQVVALNNSVNAYGVNPTYSNFLGIVYASSAVDDAVKKTTASASTPLSDADGQAVLQALQQSQPIFVTTLENLASKEASFSKSNGLVLAIAKDLVLLTSDTASLSVAVLTAIPCALRGGVGVVANAIRAAFVDALNAYVTTPE</sequence>
<dbReference type="EMBL" id="MU266389">
    <property type="protein sequence ID" value="KAH7926103.1"/>
    <property type="molecule type" value="Genomic_DNA"/>
</dbReference>
<comment type="caution">
    <text evidence="1">The sequence shown here is derived from an EMBL/GenBank/DDBJ whole genome shotgun (WGS) entry which is preliminary data.</text>
</comment>
<evidence type="ECO:0000313" key="1">
    <source>
        <dbReference type="EMBL" id="KAH7926103.1"/>
    </source>
</evidence>
<proteinExistence type="predicted"/>
<name>A0ACB8BLL9_9AGAM</name>
<keyword evidence="2" id="KW-1185">Reference proteome</keyword>
<protein>
    <submittedName>
        <fullName evidence="1">Uncharacterized protein</fullName>
    </submittedName>
</protein>
<evidence type="ECO:0000313" key="2">
    <source>
        <dbReference type="Proteomes" id="UP000790709"/>
    </source>
</evidence>